<organism evidence="1 2">
    <name type="scientific">Vibrio gazogenes</name>
    <dbReference type="NCBI Taxonomy" id="687"/>
    <lineage>
        <taxon>Bacteria</taxon>
        <taxon>Pseudomonadati</taxon>
        <taxon>Pseudomonadota</taxon>
        <taxon>Gammaproteobacteria</taxon>
        <taxon>Vibrionales</taxon>
        <taxon>Vibrionaceae</taxon>
        <taxon>Vibrio</taxon>
    </lineage>
</organism>
<dbReference type="AlphaFoldDB" id="A0A1Z2SLA6"/>
<dbReference type="OrthoDB" id="7063853at2"/>
<evidence type="ECO:0000313" key="1">
    <source>
        <dbReference type="EMBL" id="ASA57929.1"/>
    </source>
</evidence>
<name>A0A1Z2SLA6_VIBGA</name>
<evidence type="ECO:0000313" key="2">
    <source>
        <dbReference type="Proteomes" id="UP000196708"/>
    </source>
</evidence>
<accession>A0A1Z2SLA6</accession>
<reference evidence="1 2" key="1">
    <citation type="submission" date="2016-12" db="EMBL/GenBank/DDBJ databases">
        <authorList>
            <person name="Song W.-J."/>
            <person name="Kurnit D.M."/>
        </authorList>
    </citation>
    <scope>NUCLEOTIDE SEQUENCE [LARGE SCALE GENOMIC DNA]</scope>
    <source>
        <strain evidence="1 2">ATCC 43942</strain>
    </source>
</reference>
<gene>
    <name evidence="1" type="ORF">BSQ33_19665</name>
</gene>
<dbReference type="KEGG" id="vga:BSQ33_19665"/>
<dbReference type="EMBL" id="CP018836">
    <property type="protein sequence ID" value="ASA57929.1"/>
    <property type="molecule type" value="Genomic_DNA"/>
</dbReference>
<dbReference type="RefSeq" id="WP_088135024.1">
    <property type="nucleotide sequence ID" value="NZ_CP018836.1"/>
</dbReference>
<dbReference type="Proteomes" id="UP000196708">
    <property type="component" value="Chromosome 2"/>
</dbReference>
<protein>
    <submittedName>
        <fullName evidence="1">Uncharacterized protein</fullName>
    </submittedName>
</protein>
<sequence>MNINNSLIEKLKLVRNSSITMDEFHNWFKSNAYLLENLFSRGVFLKLEKGDSDTLMKVLIELSTACAVCVQIYRTGLFSDRNEFNTCNSIVGLAIASNKLKRVDKPVCVNSKAHPFAVSAYYRCQNCESIWELAAPEREFVGFWNRVG</sequence>
<proteinExistence type="predicted"/>